<feature type="domain" description="Galactosyltransferase C-terminal" evidence="3">
    <location>
        <begin position="164"/>
        <end position="229"/>
    </location>
</feature>
<name>A0A936ZUT5_9FLAO</name>
<dbReference type="Gene3D" id="3.90.550.10">
    <property type="entry name" value="Spore Coat Polysaccharide Biosynthesis Protein SpsA, Chain A"/>
    <property type="match status" value="1"/>
</dbReference>
<evidence type="ECO:0000256" key="1">
    <source>
        <dbReference type="ARBA" id="ARBA00022679"/>
    </source>
</evidence>
<dbReference type="AlphaFoldDB" id="A0A936ZUT5"/>
<dbReference type="InterPro" id="IPR027791">
    <property type="entry name" value="Galactosyl_T_C"/>
</dbReference>
<sequence length="261" mass="30045">MTVTLLITTYNWPEALELVLRSVASQSVLPNEIAIADDGSTKDTDQLILKLKKEFSIPVKHIWHEDVGFTKTVILNKALQEIQSDYIIQIDGDVILHKHFIKDHIRQSEPNTYLFGSRISLKEEYSKKVLQNKKIKFHWTNTGLLRRSRAIYLPLFSKFLTKKSNQSSGKLRGCNMSYWRKDAVAINGYNEDLIGWGYEDFNFAQRLLNSGISSKRIKHIALQFHIYHKEAPRGNTELGDKINIETAKNKITKCKNGLVKL</sequence>
<proteinExistence type="predicted"/>
<keyword evidence="1" id="KW-0808">Transferase</keyword>
<reference evidence="4" key="1">
    <citation type="submission" date="2021-01" db="EMBL/GenBank/DDBJ databases">
        <authorList>
            <person name="Zhong Y.L."/>
        </authorList>
    </citation>
    <scope>NUCLEOTIDE SEQUENCE</scope>
    <source>
        <strain evidence="4">KCTC 23302</strain>
    </source>
</reference>
<dbReference type="InterPro" id="IPR029044">
    <property type="entry name" value="Nucleotide-diphossugar_trans"/>
</dbReference>
<evidence type="ECO:0000259" key="3">
    <source>
        <dbReference type="Pfam" id="PF02709"/>
    </source>
</evidence>
<dbReference type="EMBL" id="JAERQJ010000001">
    <property type="protein sequence ID" value="MBL0682551.1"/>
    <property type="molecule type" value="Genomic_DNA"/>
</dbReference>
<dbReference type="Pfam" id="PF02709">
    <property type="entry name" value="Glyco_transf_7C"/>
    <property type="match status" value="1"/>
</dbReference>
<comment type="caution">
    <text evidence="4">The sequence shown here is derived from an EMBL/GenBank/DDBJ whole genome shotgun (WGS) entry which is preliminary data.</text>
</comment>
<dbReference type="PANTHER" id="PTHR43685">
    <property type="entry name" value="GLYCOSYLTRANSFERASE"/>
    <property type="match status" value="1"/>
</dbReference>
<protein>
    <submittedName>
        <fullName evidence="4">Glycosyltransferase family 2 protein</fullName>
    </submittedName>
</protein>
<dbReference type="InterPro" id="IPR001173">
    <property type="entry name" value="Glyco_trans_2-like"/>
</dbReference>
<dbReference type="CDD" id="cd06420">
    <property type="entry name" value="GT2_Chondriotin_Pol_N"/>
    <property type="match status" value="1"/>
</dbReference>
<dbReference type="GO" id="GO:0016740">
    <property type="term" value="F:transferase activity"/>
    <property type="evidence" value="ECO:0007669"/>
    <property type="project" value="UniProtKB-KW"/>
</dbReference>
<dbReference type="Pfam" id="PF00535">
    <property type="entry name" value="Glycos_transf_2"/>
    <property type="match status" value="1"/>
</dbReference>
<accession>A0A936ZUT5</accession>
<evidence type="ECO:0000313" key="5">
    <source>
        <dbReference type="Proteomes" id="UP000651057"/>
    </source>
</evidence>
<dbReference type="RefSeq" id="WP_201916632.1">
    <property type="nucleotide sequence ID" value="NZ_BAABAX010000021.1"/>
</dbReference>
<keyword evidence="5" id="KW-1185">Reference proteome</keyword>
<evidence type="ECO:0000313" key="4">
    <source>
        <dbReference type="EMBL" id="MBL0682551.1"/>
    </source>
</evidence>
<dbReference type="PANTHER" id="PTHR43685:SF3">
    <property type="entry name" value="SLR2126 PROTEIN"/>
    <property type="match status" value="1"/>
</dbReference>
<organism evidence="4 5">
    <name type="scientific">Aquimarina mytili</name>
    <dbReference type="NCBI Taxonomy" id="874423"/>
    <lineage>
        <taxon>Bacteria</taxon>
        <taxon>Pseudomonadati</taxon>
        <taxon>Bacteroidota</taxon>
        <taxon>Flavobacteriia</taxon>
        <taxon>Flavobacteriales</taxon>
        <taxon>Flavobacteriaceae</taxon>
        <taxon>Aquimarina</taxon>
    </lineage>
</organism>
<dbReference type="SUPFAM" id="SSF53448">
    <property type="entry name" value="Nucleotide-diphospho-sugar transferases"/>
    <property type="match status" value="1"/>
</dbReference>
<evidence type="ECO:0000259" key="2">
    <source>
        <dbReference type="Pfam" id="PF00535"/>
    </source>
</evidence>
<feature type="domain" description="Glycosyltransferase 2-like" evidence="2">
    <location>
        <begin position="5"/>
        <end position="134"/>
    </location>
</feature>
<dbReference type="InterPro" id="IPR050834">
    <property type="entry name" value="Glycosyltransf_2"/>
</dbReference>
<dbReference type="Proteomes" id="UP000651057">
    <property type="component" value="Unassembled WGS sequence"/>
</dbReference>
<gene>
    <name evidence="4" type="ORF">JJQ60_03430</name>
</gene>